<evidence type="ECO:0000313" key="2">
    <source>
        <dbReference type="EMBL" id="MBA0832806.1"/>
    </source>
</evidence>
<keyword evidence="3" id="KW-1185">Reference proteome</keyword>
<reference evidence="2 3" key="1">
    <citation type="journal article" date="2019" name="Genome Biol. Evol.">
        <title>Insights into the evolution of the New World diploid cottons (Gossypium, subgenus Houzingenia) based on genome sequencing.</title>
        <authorList>
            <person name="Grover C.E."/>
            <person name="Arick M.A. 2nd"/>
            <person name="Thrash A."/>
            <person name="Conover J.L."/>
            <person name="Sanders W.S."/>
            <person name="Peterson D.G."/>
            <person name="Frelichowski J.E."/>
            <person name="Scheffler J.A."/>
            <person name="Scheffler B.E."/>
            <person name="Wendel J.F."/>
        </authorList>
    </citation>
    <scope>NUCLEOTIDE SEQUENCE [LARGE SCALE GENOMIC DNA]</scope>
    <source>
        <strain evidence="2">6</strain>
        <tissue evidence="2">Leaf</tissue>
    </source>
</reference>
<proteinExistence type="predicted"/>
<protein>
    <recommendedName>
        <fullName evidence="1">DUF4283 domain-containing protein</fullName>
    </recommendedName>
</protein>
<sequence length="189" mass="21203">MSGAESLFDDWIGEGEDSTANRNTKKVQFKDGIDDSLANMVVDSSPVSGVLWKDKLLGGLVSKSLDGAVNLDLEFKNGGIRRSNLNGILAIVFSDRITKILIKGMELTMVVKLHGRNIGYGDLYNCITSLWKPTKSFRPMDVANRYYLIRFQSRVDYDLALTQGPWIVFGHYLTVQSWTVDFNPSRTFP</sequence>
<gene>
    <name evidence="2" type="ORF">Goarm_017171</name>
</gene>
<dbReference type="AlphaFoldDB" id="A0A7J9JEG2"/>
<dbReference type="InterPro" id="IPR040256">
    <property type="entry name" value="At4g02000-like"/>
</dbReference>
<dbReference type="PANTHER" id="PTHR31286:SF173">
    <property type="entry name" value="DUF4283 DOMAIN-CONTAINING PROTEIN"/>
    <property type="match status" value="1"/>
</dbReference>
<dbReference type="PANTHER" id="PTHR31286">
    <property type="entry name" value="GLYCINE-RICH CELL WALL STRUCTURAL PROTEIN 1.8-LIKE"/>
    <property type="match status" value="1"/>
</dbReference>
<organism evidence="2 3">
    <name type="scientific">Gossypium armourianum</name>
    <dbReference type="NCBI Taxonomy" id="34283"/>
    <lineage>
        <taxon>Eukaryota</taxon>
        <taxon>Viridiplantae</taxon>
        <taxon>Streptophyta</taxon>
        <taxon>Embryophyta</taxon>
        <taxon>Tracheophyta</taxon>
        <taxon>Spermatophyta</taxon>
        <taxon>Magnoliopsida</taxon>
        <taxon>eudicotyledons</taxon>
        <taxon>Gunneridae</taxon>
        <taxon>Pentapetalae</taxon>
        <taxon>rosids</taxon>
        <taxon>malvids</taxon>
        <taxon>Malvales</taxon>
        <taxon>Malvaceae</taxon>
        <taxon>Malvoideae</taxon>
        <taxon>Gossypium</taxon>
    </lineage>
</organism>
<dbReference type="InterPro" id="IPR025558">
    <property type="entry name" value="DUF4283"/>
</dbReference>
<dbReference type="Pfam" id="PF14111">
    <property type="entry name" value="DUF4283"/>
    <property type="match status" value="1"/>
</dbReference>
<accession>A0A7J9JEG2</accession>
<evidence type="ECO:0000259" key="1">
    <source>
        <dbReference type="Pfam" id="PF14111"/>
    </source>
</evidence>
<name>A0A7J9JEG2_9ROSI</name>
<dbReference type="EMBL" id="JABFAE010000007">
    <property type="protein sequence ID" value="MBA0832806.1"/>
    <property type="molecule type" value="Genomic_DNA"/>
</dbReference>
<evidence type="ECO:0000313" key="3">
    <source>
        <dbReference type="Proteomes" id="UP000593575"/>
    </source>
</evidence>
<feature type="domain" description="DUF4283" evidence="1">
    <location>
        <begin position="106"/>
        <end position="185"/>
    </location>
</feature>
<dbReference type="Proteomes" id="UP000593575">
    <property type="component" value="Unassembled WGS sequence"/>
</dbReference>
<comment type="caution">
    <text evidence="2">The sequence shown here is derived from an EMBL/GenBank/DDBJ whole genome shotgun (WGS) entry which is preliminary data.</text>
</comment>